<dbReference type="InterPro" id="IPR027417">
    <property type="entry name" value="P-loop_NTPase"/>
</dbReference>
<evidence type="ECO:0000313" key="1">
    <source>
        <dbReference type="EMBL" id="KAF6813032.1"/>
    </source>
</evidence>
<evidence type="ECO:0000313" key="2">
    <source>
        <dbReference type="Proteomes" id="UP000654918"/>
    </source>
</evidence>
<protein>
    <submittedName>
        <fullName evidence="1">DNA repair helicase</fullName>
    </submittedName>
</protein>
<keyword evidence="1" id="KW-0547">Nucleotide-binding</keyword>
<dbReference type="SUPFAM" id="SSF52540">
    <property type="entry name" value="P-loop containing nucleoside triphosphate hydrolases"/>
    <property type="match status" value="1"/>
</dbReference>
<dbReference type="Gene3D" id="3.40.50.300">
    <property type="entry name" value="P-loop containing nucleotide triphosphate hydrolases"/>
    <property type="match status" value="1"/>
</dbReference>
<dbReference type="AlphaFoldDB" id="A0A8H6MXV2"/>
<name>A0A8H6MXV2_9PEZI</name>
<keyword evidence="1" id="KW-0067">ATP-binding</keyword>
<gene>
    <name evidence="1" type="ORF">CPLU01_14753</name>
</gene>
<proteinExistence type="predicted"/>
<dbReference type="EMBL" id="WIGO01000417">
    <property type="protein sequence ID" value="KAF6813032.1"/>
    <property type="molecule type" value="Genomic_DNA"/>
</dbReference>
<sequence length="378" mass="42160">MKNLQQAVASLPLRTEAHAHQLLGPFAALSPSFRGPCVRECGIVASTAGGIVKRLPDVALFRRRDRSVSNAAPSTSIRVLFPRDVVIDGENKQHTTTAFLASFSTFNCAFPQPVLPVGLVYRGGLRTSVFVFVFSTSTPFQRRAAFDDVQESNRTDPSLRRRRWTSMRRTVRTSSRPVSETVKKTTTFPTLRRSLQTLTGVLRDAYNDRTPYPNGPGPEAQGPWRGYRGPKNVLVLADDPVAALWLKCYIEKTTDKKEFQSALIHSGQSMAYRHEIEEWFRLYRERDGSFKEYTKVVVSTYSLVATGLDGLKVANYQNQYAAAGNHALLAQAAGRITRRGQPLPTFVFSFQSTDQAVDNATVAVRDRRARRTLGLRGS</sequence>
<keyword evidence="2" id="KW-1185">Reference proteome</keyword>
<comment type="caution">
    <text evidence="1">The sequence shown here is derived from an EMBL/GenBank/DDBJ whole genome shotgun (WGS) entry which is preliminary data.</text>
</comment>
<accession>A0A8H6MXV2</accession>
<keyword evidence="1" id="KW-0347">Helicase</keyword>
<dbReference type="Proteomes" id="UP000654918">
    <property type="component" value="Unassembled WGS sequence"/>
</dbReference>
<keyword evidence="1" id="KW-0378">Hydrolase</keyword>
<dbReference type="GO" id="GO:0004386">
    <property type="term" value="F:helicase activity"/>
    <property type="evidence" value="ECO:0007669"/>
    <property type="project" value="UniProtKB-KW"/>
</dbReference>
<reference evidence="1" key="1">
    <citation type="journal article" date="2020" name="Phytopathology">
        <title>Genome Sequence Resources of Colletotrichum truncatum, C. plurivorum, C. musicola, and C. sojae: Four Species Pathogenic to Soybean (Glycine max).</title>
        <authorList>
            <person name="Rogerio F."/>
            <person name="Boufleur T.R."/>
            <person name="Ciampi-Guillardi M."/>
            <person name="Sukno S.A."/>
            <person name="Thon M.R."/>
            <person name="Massola Junior N.S."/>
            <person name="Baroncelli R."/>
        </authorList>
    </citation>
    <scope>NUCLEOTIDE SEQUENCE</scope>
    <source>
        <strain evidence="1">LFN00145</strain>
    </source>
</reference>
<organism evidence="1 2">
    <name type="scientific">Colletotrichum plurivorum</name>
    <dbReference type="NCBI Taxonomy" id="2175906"/>
    <lineage>
        <taxon>Eukaryota</taxon>
        <taxon>Fungi</taxon>
        <taxon>Dikarya</taxon>
        <taxon>Ascomycota</taxon>
        <taxon>Pezizomycotina</taxon>
        <taxon>Sordariomycetes</taxon>
        <taxon>Hypocreomycetidae</taxon>
        <taxon>Glomerellales</taxon>
        <taxon>Glomerellaceae</taxon>
        <taxon>Colletotrichum</taxon>
        <taxon>Colletotrichum orchidearum species complex</taxon>
    </lineage>
</organism>